<feature type="transmembrane region" description="Helical" evidence="6">
    <location>
        <begin position="404"/>
        <end position="427"/>
    </location>
</feature>
<keyword evidence="9" id="KW-1185">Reference proteome</keyword>
<dbReference type="GO" id="GO:0022857">
    <property type="term" value="F:transmembrane transporter activity"/>
    <property type="evidence" value="ECO:0007669"/>
    <property type="project" value="InterPro"/>
</dbReference>
<name>A0A835MYI1_9ROSI</name>
<evidence type="ECO:0000256" key="1">
    <source>
        <dbReference type="ARBA" id="ARBA00004141"/>
    </source>
</evidence>
<feature type="transmembrane region" description="Helical" evidence="6">
    <location>
        <begin position="135"/>
        <end position="158"/>
    </location>
</feature>
<reference evidence="8 9" key="1">
    <citation type="submission" date="2020-10" db="EMBL/GenBank/DDBJ databases">
        <title>Plant Genome Project.</title>
        <authorList>
            <person name="Zhang R.-G."/>
        </authorList>
    </citation>
    <scope>NUCLEOTIDE SEQUENCE [LARGE SCALE GENOMIC DNA]</scope>
    <source>
        <strain evidence="8">FAFU-HL-1</strain>
        <tissue evidence="8">Leaf</tissue>
    </source>
</reference>
<evidence type="ECO:0000256" key="6">
    <source>
        <dbReference type="SAM" id="Phobius"/>
    </source>
</evidence>
<protein>
    <recommendedName>
        <fullName evidence="7">Major facilitator superfamily (MFS) profile domain-containing protein</fullName>
    </recommendedName>
</protein>
<evidence type="ECO:0000259" key="7">
    <source>
        <dbReference type="PROSITE" id="PS50850"/>
    </source>
</evidence>
<feature type="transmembrane region" description="Helical" evidence="6">
    <location>
        <begin position="164"/>
        <end position="185"/>
    </location>
</feature>
<dbReference type="Proteomes" id="UP000657918">
    <property type="component" value="Unassembled WGS sequence"/>
</dbReference>
<evidence type="ECO:0000256" key="2">
    <source>
        <dbReference type="ARBA" id="ARBA00022448"/>
    </source>
</evidence>
<organism evidence="8 9">
    <name type="scientific">Salix dunnii</name>
    <dbReference type="NCBI Taxonomy" id="1413687"/>
    <lineage>
        <taxon>Eukaryota</taxon>
        <taxon>Viridiplantae</taxon>
        <taxon>Streptophyta</taxon>
        <taxon>Embryophyta</taxon>
        <taxon>Tracheophyta</taxon>
        <taxon>Spermatophyta</taxon>
        <taxon>Magnoliopsida</taxon>
        <taxon>eudicotyledons</taxon>
        <taxon>Gunneridae</taxon>
        <taxon>Pentapetalae</taxon>
        <taxon>rosids</taxon>
        <taxon>fabids</taxon>
        <taxon>Malpighiales</taxon>
        <taxon>Salicaceae</taxon>
        <taxon>Saliceae</taxon>
        <taxon>Salix</taxon>
    </lineage>
</organism>
<dbReference type="InterPro" id="IPR036259">
    <property type="entry name" value="MFS_trans_sf"/>
</dbReference>
<accession>A0A835MYI1</accession>
<feature type="transmembrane region" description="Helical" evidence="6">
    <location>
        <begin position="99"/>
        <end position="123"/>
    </location>
</feature>
<gene>
    <name evidence="8" type="ORF">SADUNF_Sadunf07G0002600</name>
</gene>
<dbReference type="EMBL" id="JADGMS010000007">
    <property type="protein sequence ID" value="KAF9678126.1"/>
    <property type="molecule type" value="Genomic_DNA"/>
</dbReference>
<dbReference type="SUPFAM" id="SSF103473">
    <property type="entry name" value="MFS general substrate transporter"/>
    <property type="match status" value="1"/>
</dbReference>
<dbReference type="InterPro" id="IPR005828">
    <property type="entry name" value="MFS_sugar_transport-like"/>
</dbReference>
<evidence type="ECO:0000256" key="3">
    <source>
        <dbReference type="ARBA" id="ARBA00022692"/>
    </source>
</evidence>
<dbReference type="FunFam" id="1.20.1250.20:FF:000232">
    <property type="entry name" value="Organic cation/carnitine transporter 7"/>
    <property type="match status" value="1"/>
</dbReference>
<dbReference type="PANTHER" id="PTHR23511:SF5">
    <property type="entry name" value="MAJOR FACILITATOR-TYPE TRANSPORTER HXNZ-RELATED"/>
    <property type="match status" value="1"/>
</dbReference>
<comment type="subcellular location">
    <subcellularLocation>
        <location evidence="1">Membrane</location>
        <topology evidence="1">Multi-pass membrane protein</topology>
    </subcellularLocation>
</comment>
<feature type="transmembrane region" description="Helical" evidence="6">
    <location>
        <begin position="67"/>
        <end position="87"/>
    </location>
</feature>
<dbReference type="PROSITE" id="PS00216">
    <property type="entry name" value="SUGAR_TRANSPORT_1"/>
    <property type="match status" value="1"/>
</dbReference>
<dbReference type="GO" id="GO:0016020">
    <property type="term" value="C:membrane"/>
    <property type="evidence" value="ECO:0007669"/>
    <property type="project" value="UniProtKB-SubCell"/>
</dbReference>
<dbReference type="OrthoDB" id="4139357at2759"/>
<feature type="domain" description="Major facilitator superfamily (MFS) profile" evidence="7">
    <location>
        <begin position="1"/>
        <end position="458"/>
    </location>
</feature>
<keyword evidence="5 6" id="KW-0472">Membrane</keyword>
<dbReference type="AlphaFoldDB" id="A0A835MYI1"/>
<feature type="transmembrane region" description="Helical" evidence="6">
    <location>
        <begin position="272"/>
        <end position="291"/>
    </location>
</feature>
<feature type="transmembrane region" description="Helical" evidence="6">
    <location>
        <begin position="433"/>
        <end position="453"/>
    </location>
</feature>
<keyword evidence="2" id="KW-0813">Transport</keyword>
<feature type="transmembrane region" description="Helical" evidence="6">
    <location>
        <begin position="30"/>
        <end position="55"/>
    </location>
</feature>
<dbReference type="PANTHER" id="PTHR23511">
    <property type="entry name" value="SYNAPTIC VESICLE GLYCOPROTEIN 2"/>
    <property type="match status" value="1"/>
</dbReference>
<dbReference type="Gene3D" id="1.20.1250.20">
    <property type="entry name" value="MFS general substrate transporter like domains"/>
    <property type="match status" value="1"/>
</dbReference>
<evidence type="ECO:0000313" key="8">
    <source>
        <dbReference type="EMBL" id="KAF9678126.1"/>
    </source>
</evidence>
<proteinExistence type="predicted"/>
<feature type="transmembrane region" description="Helical" evidence="6">
    <location>
        <begin position="345"/>
        <end position="363"/>
    </location>
</feature>
<dbReference type="Pfam" id="PF00083">
    <property type="entry name" value="Sugar_tr"/>
    <property type="match status" value="1"/>
</dbReference>
<dbReference type="PROSITE" id="PS50850">
    <property type="entry name" value="MFS"/>
    <property type="match status" value="1"/>
</dbReference>
<sequence length="482" mass="52828">MSNQMTDGGPSYTVDDAILAMGFGKFQYFVLLYAGMGWVSEAMEMMILSFIGPAVKSDWNLTSQQESLITSVVFAGMLVGAYSWGVVSDRYGRSAFAPNYIALLVFRCLVGLGLGGGPVLFAWFLEFVPAPNRGFWMVIISAFWTFGAIFEASLAWIIMPRLNWRWLLAVSALPSFLLLIFYVMTPESPRYFCLKGQKGDALRVLEKIAKQNRKELPLGALATDNEIELQGKNIRIEGKISLPASRDGDDSDMGVFKSLLLLISPKLVRSTLLLWVVFFGNAFSYYGLVLLTTELNNRNNTCNHTKAQSDKPSDVDYKAVLITSLAECPGLIVSALIVDRIGRKLSMAALFFVACIFLLPLVVHQSPRVTTVLLFGARICITGTFTVVFIYAPEIYPTSVRSTGMGVASAMGRIGGMICPLVAVSLVQGCHQTVALVLFVCIMFVAGCCVMLFPHETKGLELTESVSSTKNENPKAVKPQEP</sequence>
<evidence type="ECO:0000256" key="4">
    <source>
        <dbReference type="ARBA" id="ARBA00022989"/>
    </source>
</evidence>
<dbReference type="InterPro" id="IPR020846">
    <property type="entry name" value="MFS_dom"/>
</dbReference>
<evidence type="ECO:0000313" key="9">
    <source>
        <dbReference type="Proteomes" id="UP000657918"/>
    </source>
</evidence>
<comment type="caution">
    <text evidence="8">The sequence shown here is derived from an EMBL/GenBank/DDBJ whole genome shotgun (WGS) entry which is preliminary data.</text>
</comment>
<feature type="transmembrane region" description="Helical" evidence="6">
    <location>
        <begin position="369"/>
        <end position="392"/>
    </location>
</feature>
<dbReference type="InterPro" id="IPR005829">
    <property type="entry name" value="Sugar_transporter_CS"/>
</dbReference>
<keyword evidence="3 6" id="KW-0812">Transmembrane</keyword>
<evidence type="ECO:0000256" key="5">
    <source>
        <dbReference type="ARBA" id="ARBA00023136"/>
    </source>
</evidence>
<keyword evidence="4 6" id="KW-1133">Transmembrane helix</keyword>